<keyword evidence="1" id="KW-0472">Membrane</keyword>
<feature type="transmembrane region" description="Helical" evidence="1">
    <location>
        <begin position="70"/>
        <end position="87"/>
    </location>
</feature>
<sequence>MLQTQGSTDARRIIFCIAMSQLYVLPNTWYRVTYPQSTATVTVSTLVTATVQAGNHTSGQLAGPLKSPPVGAAVLLTAALTFLIFMVP</sequence>
<feature type="transmembrane region" description="Helical" evidence="1">
    <location>
        <begin position="12"/>
        <end position="30"/>
    </location>
</feature>
<keyword evidence="1" id="KW-0812">Transmembrane</keyword>
<protein>
    <submittedName>
        <fullName evidence="2">Uncharacterized protein</fullName>
    </submittedName>
</protein>
<keyword evidence="1" id="KW-1133">Transmembrane helix</keyword>
<evidence type="ECO:0000256" key="1">
    <source>
        <dbReference type="SAM" id="Phobius"/>
    </source>
</evidence>
<comment type="caution">
    <text evidence="2">The sequence shown here is derived from an EMBL/GenBank/DDBJ whole genome shotgun (WGS) entry which is preliminary data.</text>
</comment>
<evidence type="ECO:0000313" key="3">
    <source>
        <dbReference type="Proteomes" id="UP001055172"/>
    </source>
</evidence>
<evidence type="ECO:0000313" key="2">
    <source>
        <dbReference type="EMBL" id="GJC81476.1"/>
    </source>
</evidence>
<dbReference type="AlphaFoldDB" id="A0AA37LRE0"/>
<dbReference type="Proteomes" id="UP001055172">
    <property type="component" value="Unassembled WGS sequence"/>
</dbReference>
<dbReference type="EMBL" id="BPPX01000007">
    <property type="protein sequence ID" value="GJC81476.1"/>
    <property type="molecule type" value="Genomic_DNA"/>
</dbReference>
<keyword evidence="3" id="KW-1185">Reference proteome</keyword>
<reference evidence="2 3" key="1">
    <citation type="submission" date="2021-07" db="EMBL/GenBank/DDBJ databases">
        <title>Genome data of Colletotrichum spaethianum.</title>
        <authorList>
            <person name="Utami Y.D."/>
            <person name="Hiruma K."/>
        </authorList>
    </citation>
    <scope>NUCLEOTIDE SEQUENCE [LARGE SCALE GENOMIC DNA]</scope>
    <source>
        <strain evidence="2 3">MAFF 242679</strain>
    </source>
</reference>
<proteinExistence type="predicted"/>
<organism evidence="2 3">
    <name type="scientific">Colletotrichum liriopes</name>
    <dbReference type="NCBI Taxonomy" id="708192"/>
    <lineage>
        <taxon>Eukaryota</taxon>
        <taxon>Fungi</taxon>
        <taxon>Dikarya</taxon>
        <taxon>Ascomycota</taxon>
        <taxon>Pezizomycotina</taxon>
        <taxon>Sordariomycetes</taxon>
        <taxon>Hypocreomycetidae</taxon>
        <taxon>Glomerellales</taxon>
        <taxon>Glomerellaceae</taxon>
        <taxon>Colletotrichum</taxon>
        <taxon>Colletotrichum spaethianum species complex</taxon>
    </lineage>
</organism>
<name>A0AA37LRE0_9PEZI</name>
<gene>
    <name evidence="2" type="ORF">ColLi_04314</name>
</gene>
<accession>A0AA37LRE0</accession>